<accession>A0A914LHX2</accession>
<keyword evidence="1" id="KW-1185">Reference proteome</keyword>
<reference evidence="2" key="1">
    <citation type="submission" date="2022-11" db="UniProtKB">
        <authorList>
            <consortium name="WormBaseParasite"/>
        </authorList>
    </citation>
    <scope>IDENTIFICATION</scope>
</reference>
<evidence type="ECO:0000313" key="2">
    <source>
        <dbReference type="WBParaSite" id="Minc3s00437g12317"/>
    </source>
</evidence>
<dbReference type="WBParaSite" id="Minc3s00437g12317">
    <property type="protein sequence ID" value="Minc3s00437g12317"/>
    <property type="gene ID" value="Minc3s00437g12317"/>
</dbReference>
<organism evidence="1 2">
    <name type="scientific">Meloidogyne incognita</name>
    <name type="common">Southern root-knot nematode worm</name>
    <name type="synonym">Oxyuris incognita</name>
    <dbReference type="NCBI Taxonomy" id="6306"/>
    <lineage>
        <taxon>Eukaryota</taxon>
        <taxon>Metazoa</taxon>
        <taxon>Ecdysozoa</taxon>
        <taxon>Nematoda</taxon>
        <taxon>Chromadorea</taxon>
        <taxon>Rhabditida</taxon>
        <taxon>Tylenchina</taxon>
        <taxon>Tylenchomorpha</taxon>
        <taxon>Tylenchoidea</taxon>
        <taxon>Meloidogynidae</taxon>
        <taxon>Meloidogyninae</taxon>
        <taxon>Meloidogyne</taxon>
        <taxon>Meloidogyne incognita group</taxon>
    </lineage>
</organism>
<evidence type="ECO:0000313" key="1">
    <source>
        <dbReference type="Proteomes" id="UP000887563"/>
    </source>
</evidence>
<dbReference type="Proteomes" id="UP000887563">
    <property type="component" value="Unplaced"/>
</dbReference>
<name>A0A914LHX2_MELIC</name>
<dbReference type="AlphaFoldDB" id="A0A914LHX2"/>
<proteinExistence type="predicted"/>
<sequence length="52" mass="6306">MFFRNPDPARINEERLQTIRLAVCLHVYQLLIWKANKPRIRSRSPLTWTRSL</sequence>
<protein>
    <submittedName>
        <fullName evidence="2">Uncharacterized protein</fullName>
    </submittedName>
</protein>